<dbReference type="GO" id="GO:0004672">
    <property type="term" value="F:protein kinase activity"/>
    <property type="evidence" value="ECO:0007669"/>
    <property type="project" value="InterPro"/>
</dbReference>
<dbReference type="PROSITE" id="PS00109">
    <property type="entry name" value="PROTEIN_KINASE_TYR"/>
    <property type="match status" value="1"/>
</dbReference>
<proteinExistence type="predicted"/>
<gene>
    <name evidence="1" type="ORF">CO058_00140</name>
</gene>
<accession>A0A2M8EMS4</accession>
<dbReference type="AlphaFoldDB" id="A0A2M8EMS4"/>
<dbReference type="InterPro" id="IPR051678">
    <property type="entry name" value="AGP_Transferase"/>
</dbReference>
<dbReference type="Proteomes" id="UP000229756">
    <property type="component" value="Unassembled WGS sequence"/>
</dbReference>
<evidence type="ECO:0000313" key="2">
    <source>
        <dbReference type="Proteomes" id="UP000229756"/>
    </source>
</evidence>
<comment type="caution">
    <text evidence="1">The sequence shown here is derived from an EMBL/GenBank/DDBJ whole genome shotgun (WGS) entry which is preliminary data.</text>
</comment>
<dbReference type="PANTHER" id="PTHR21310:SF13">
    <property type="entry name" value="AMINOGLYCOSIDE PHOSPHOTRANSFERASE DOMAIN-CONTAINING PROTEIN"/>
    <property type="match status" value="1"/>
</dbReference>
<organism evidence="1 2">
    <name type="scientific">candidate division WWE3 bacterium CG_4_9_14_0_2_um_filter_35_11</name>
    <dbReference type="NCBI Taxonomy" id="1975077"/>
    <lineage>
        <taxon>Bacteria</taxon>
        <taxon>Katanobacteria</taxon>
    </lineage>
</organism>
<sequence>MTFVDDVLLKYSLEKDEWIREAGSKGVRSHVILAHDSSERKYSVKIFSSKDNQARIRFINEIGYIRSLHSLLPKRFKSWLPTIKWYSKAGENPYYIYSYIDYQQLGFFVSDFGIKWGNFRHNNFKTFIDFFDVTESIDDNELLVGPGSWGFRTASKELQSYFENVNNLLPSELYDKVVSFNYKYKKIAFEKKVLSHRDLYPENILIAKPGDCRFAFLDWEYLSFVPIGFNAAFLYLLFWREEYWKAKVFSHFYHRYVDQIASDSLRTFIVSFRFCLISLGVRFLYQLETFGDKELHDYLHAKLSFISAIEDAISGEIASPRNIKFFLDKEDIDEVSKLYGIEKVYDYEIFYASKGNTVVKVLARVNGEKQKLIFRFYSQSRSKTLIVRELNIFKTLSGSRIKSYDVISTLGGELFVEYKLYGKVRRIAVLTYLEGKKIQSKWSNANSSKNAGCALRIIHDSNIIHGDFSKENLLFRRSKVSGVIDFEWGRFTKSKHAKFFDLAKAIALWLIDVRGRNIDDREFVSEFLLGYYMTEISKRKLVKICDAVIAKINDEKSIFMTTIDRRFNSNKTVGKRFDTAIRVIEDVVNSKN</sequence>
<dbReference type="PANTHER" id="PTHR21310">
    <property type="entry name" value="AMINOGLYCOSIDE PHOSPHOTRANSFERASE-RELATED-RELATED"/>
    <property type="match status" value="1"/>
</dbReference>
<evidence type="ECO:0000313" key="1">
    <source>
        <dbReference type="EMBL" id="PJC24028.1"/>
    </source>
</evidence>
<protein>
    <submittedName>
        <fullName evidence="1">Uncharacterized protein</fullName>
    </submittedName>
</protein>
<reference evidence="2" key="1">
    <citation type="submission" date="2017-09" db="EMBL/GenBank/DDBJ databases">
        <title>Depth-based differentiation of microbial function through sediment-hosted aquifers and enrichment of novel symbionts in the deep terrestrial subsurface.</title>
        <authorList>
            <person name="Probst A.J."/>
            <person name="Ladd B."/>
            <person name="Jarett J.K."/>
            <person name="Geller-Mcgrath D.E."/>
            <person name="Sieber C.M.K."/>
            <person name="Emerson J.B."/>
            <person name="Anantharaman K."/>
            <person name="Thomas B.C."/>
            <person name="Malmstrom R."/>
            <person name="Stieglmeier M."/>
            <person name="Klingl A."/>
            <person name="Woyke T."/>
            <person name="Ryan C.M."/>
            <person name="Banfield J.F."/>
        </authorList>
    </citation>
    <scope>NUCLEOTIDE SEQUENCE [LARGE SCALE GENOMIC DNA]</scope>
</reference>
<dbReference type="Gene3D" id="3.90.1200.10">
    <property type="match status" value="2"/>
</dbReference>
<dbReference type="InterPro" id="IPR011009">
    <property type="entry name" value="Kinase-like_dom_sf"/>
</dbReference>
<dbReference type="EMBL" id="PFSJ01000003">
    <property type="protein sequence ID" value="PJC24028.1"/>
    <property type="molecule type" value="Genomic_DNA"/>
</dbReference>
<dbReference type="InterPro" id="IPR008266">
    <property type="entry name" value="Tyr_kinase_AS"/>
</dbReference>
<name>A0A2M8EMS4_UNCKA</name>
<dbReference type="SUPFAM" id="SSF56112">
    <property type="entry name" value="Protein kinase-like (PK-like)"/>
    <property type="match status" value="2"/>
</dbReference>